<dbReference type="RefSeq" id="WP_277280519.1">
    <property type="nucleotide sequence ID" value="NZ_JAROCY010000031.1"/>
</dbReference>
<dbReference type="EMBL" id="JAROCY010000031">
    <property type="protein sequence ID" value="MDF8335556.1"/>
    <property type="molecule type" value="Genomic_DNA"/>
</dbReference>
<feature type="non-terminal residue" evidence="1">
    <location>
        <position position="1"/>
    </location>
</feature>
<accession>A0ABT6CNS3</accession>
<evidence type="ECO:0000313" key="1">
    <source>
        <dbReference type="EMBL" id="MDF8335556.1"/>
    </source>
</evidence>
<evidence type="ECO:0000313" key="2">
    <source>
        <dbReference type="Proteomes" id="UP001222770"/>
    </source>
</evidence>
<keyword evidence="2" id="KW-1185">Reference proteome</keyword>
<protein>
    <submittedName>
        <fullName evidence="1">Uncharacterized protein</fullName>
    </submittedName>
</protein>
<sequence>NIPALAVRMHKRTASNMPKGGVNFRRRLPLKRGQFCTPVYTPLRFVDANDETLVYSADFTPLGRLAEPLNPDRLGLALASVGWLGDTVDVRYLGPGDLLRK</sequence>
<comment type="caution">
    <text evidence="1">The sequence shown here is derived from an EMBL/GenBank/DDBJ whole genome shotgun (WGS) entry which is preliminary data.</text>
</comment>
<dbReference type="Proteomes" id="UP001222770">
    <property type="component" value="Unassembled WGS sequence"/>
</dbReference>
<organism evidence="1 2">
    <name type="scientific">Novosphingobium cyanobacteriorum</name>
    <dbReference type="NCBI Taxonomy" id="3024215"/>
    <lineage>
        <taxon>Bacteria</taxon>
        <taxon>Pseudomonadati</taxon>
        <taxon>Pseudomonadota</taxon>
        <taxon>Alphaproteobacteria</taxon>
        <taxon>Sphingomonadales</taxon>
        <taxon>Sphingomonadaceae</taxon>
        <taxon>Novosphingobium</taxon>
    </lineage>
</organism>
<gene>
    <name evidence="1" type="ORF">POM99_20305</name>
</gene>
<proteinExistence type="predicted"/>
<reference evidence="1 2" key="1">
    <citation type="submission" date="2023-03" db="EMBL/GenBank/DDBJ databases">
        <title>Novosphingobium cyanobacteriorum sp. nov., isolated from a eutrophic reservoir during the Microcystis bloom period.</title>
        <authorList>
            <person name="Kang M."/>
            <person name="Le V."/>
            <person name="Ko S.-R."/>
            <person name="Lee S.-A."/>
            <person name="Ahn C.-Y."/>
        </authorList>
    </citation>
    <scope>NUCLEOTIDE SEQUENCE [LARGE SCALE GENOMIC DNA]</scope>
    <source>
        <strain evidence="1 2">HBC54</strain>
    </source>
</reference>
<name>A0ABT6CNS3_9SPHN</name>